<dbReference type="SUPFAM" id="SSF50978">
    <property type="entry name" value="WD40 repeat-like"/>
    <property type="match status" value="1"/>
</dbReference>
<feature type="repeat" description="WD" evidence="4">
    <location>
        <begin position="168"/>
        <end position="208"/>
    </location>
</feature>
<dbReference type="PANTHER" id="PTHR44267">
    <property type="entry name" value="WD REPEAT-CONTAINING PROTEIN 43"/>
    <property type="match status" value="1"/>
</dbReference>
<reference evidence="7 8" key="1">
    <citation type="submission" date="2015-08" db="EMBL/GenBank/DDBJ databases">
        <title>Ancestral chromatin configuration constrains chromatin evolution on differentiating sex chromosomes in Drosophila.</title>
        <authorList>
            <person name="Zhou Q."/>
            <person name="Bachtrog D."/>
        </authorList>
    </citation>
    <scope>NUCLEOTIDE SEQUENCE [LARGE SCALE GENOMIC DNA]</scope>
    <source>
        <tissue evidence="7">Whole larvae</tissue>
    </source>
</reference>
<evidence type="ECO:0000259" key="6">
    <source>
        <dbReference type="Pfam" id="PF04003"/>
    </source>
</evidence>
<evidence type="ECO:0000313" key="8">
    <source>
        <dbReference type="Proteomes" id="UP000494163"/>
    </source>
</evidence>
<keyword evidence="4" id="KW-0853">WD repeat</keyword>
<feature type="region of interest" description="Disordered" evidence="5">
    <location>
        <begin position="640"/>
        <end position="698"/>
    </location>
</feature>
<evidence type="ECO:0000256" key="2">
    <source>
        <dbReference type="ARBA" id="ARBA00023242"/>
    </source>
</evidence>
<feature type="domain" description="Small-subunit processome Utp12" evidence="6">
    <location>
        <begin position="497"/>
        <end position="601"/>
    </location>
</feature>
<dbReference type="STRING" id="30019.A0A0M4EI14"/>
<feature type="compositionally biased region" description="Basic and acidic residues" evidence="5">
    <location>
        <begin position="688"/>
        <end position="698"/>
    </location>
</feature>
<dbReference type="Pfam" id="PF00400">
    <property type="entry name" value="WD40"/>
    <property type="match status" value="1"/>
</dbReference>
<evidence type="ECO:0000256" key="3">
    <source>
        <dbReference type="ARBA" id="ARBA00038335"/>
    </source>
</evidence>
<proteinExistence type="inferred from homology"/>
<keyword evidence="8" id="KW-1185">Reference proteome</keyword>
<dbReference type="InterPro" id="IPR007148">
    <property type="entry name" value="SSU_processome_Utp12"/>
</dbReference>
<comment type="subcellular location">
    <subcellularLocation>
        <location evidence="1">Nucleus</location>
    </subcellularLocation>
</comment>
<dbReference type="GO" id="GO:0000462">
    <property type="term" value="P:maturation of SSU-rRNA from tricistronic rRNA transcript (SSU-rRNA, 5.8S rRNA, LSU-rRNA)"/>
    <property type="evidence" value="ECO:0007669"/>
    <property type="project" value="TreeGrafter"/>
</dbReference>
<sequence length="698" mass="78077">MSLNLKFEREVSGQPDNDMVSILICQCLLSIDASLYIDMDENIRRYRKNNITKLQKFKEMSQGKKHVLGFSPNGGKLFALVDENGILRIWDTEANKLKQEFTPNLYELSGSCTALTWVTVAAARPKKTRKSQGGANAGDTLYLALGTMKGMVVLYSLAEGKIERTLRDDSHDGPVTAITYDNDGHLYTVGADGRALIWSLAEERCTGEWSVGPEKPLNIVYLPKCRALAVASRQLKIYDVDTKELVETCTGHSGEVNAISSFTGKNAAEYVITTARMERVISFWKIEKKGRNKASTCTLLMEDVAHNLACEVREDGQLRVASVTRNGNIHIYLLNVDSLSAEKYIKPKVSLQIASDGADTVEPIHAMAAHFVADAQHSDEILFGYGNRQLLQFERYTPNYAEKLNVIVRTDPKKLYTKKQRQEKNIETASKTQTPIVKIKDVEYNSALPKSKKKMQNEVPMEARLQSLTIQATKLSGGKLQSESKTQLLMQALQSQDKAMLKAVLKTKDPKTIQLTLDRLPLEYISHLVNELSVLLQSKPSDVLCALRWLQTLATTHTSVLMSEDKDELRDKLGICLGIAEQRLHCLAETLQVSGRVNLIINQMKRNSENHLNEDNVLIVEEPEDADLLDENNWSDLEDEAVKQQADDDELDIDDDLAEDEDLIMTQDSADEDEENENGDGLGDDDEPMKSDSDESSD</sequence>
<evidence type="ECO:0000256" key="4">
    <source>
        <dbReference type="PROSITE-ProRule" id="PRU00221"/>
    </source>
</evidence>
<dbReference type="Gene3D" id="2.130.10.10">
    <property type="entry name" value="YVTN repeat-like/Quinoprotein amine dehydrogenase"/>
    <property type="match status" value="1"/>
</dbReference>
<dbReference type="InterPro" id="IPR052414">
    <property type="entry name" value="U3_snoRNA-assoc_WDR"/>
</dbReference>
<dbReference type="OrthoDB" id="30195at2759"/>
<dbReference type="InterPro" id="IPR015943">
    <property type="entry name" value="WD40/YVTN_repeat-like_dom_sf"/>
</dbReference>
<name>A0A0M4EI14_DROBS</name>
<dbReference type="EMBL" id="CP012524">
    <property type="protein sequence ID" value="ALC40642.1"/>
    <property type="molecule type" value="Genomic_DNA"/>
</dbReference>
<dbReference type="SMR" id="A0A0M4EI14"/>
<dbReference type="SMART" id="SM00320">
    <property type="entry name" value="WD40"/>
    <property type="match status" value="4"/>
</dbReference>
<feature type="compositionally biased region" description="Acidic residues" evidence="5">
    <location>
        <begin position="647"/>
        <end position="687"/>
    </location>
</feature>
<dbReference type="Pfam" id="PF04003">
    <property type="entry name" value="Utp12"/>
    <property type="match status" value="1"/>
</dbReference>
<dbReference type="PANTHER" id="PTHR44267:SF1">
    <property type="entry name" value="WD REPEAT-CONTAINING PROTEIN 43"/>
    <property type="match status" value="1"/>
</dbReference>
<dbReference type="InterPro" id="IPR001680">
    <property type="entry name" value="WD40_rpt"/>
</dbReference>
<dbReference type="GO" id="GO:0005730">
    <property type="term" value="C:nucleolus"/>
    <property type="evidence" value="ECO:0007669"/>
    <property type="project" value="TreeGrafter"/>
</dbReference>
<evidence type="ECO:0000256" key="5">
    <source>
        <dbReference type="SAM" id="MobiDB-lite"/>
    </source>
</evidence>
<protein>
    <submittedName>
        <fullName evidence="7">CG30349</fullName>
    </submittedName>
</protein>
<dbReference type="OMA" id="PCTALTW"/>
<accession>A0A0M4EI14</accession>
<organism evidence="7 8">
    <name type="scientific">Drosophila busckii</name>
    <name type="common">Fruit fly</name>
    <dbReference type="NCBI Taxonomy" id="30019"/>
    <lineage>
        <taxon>Eukaryota</taxon>
        <taxon>Metazoa</taxon>
        <taxon>Ecdysozoa</taxon>
        <taxon>Arthropoda</taxon>
        <taxon>Hexapoda</taxon>
        <taxon>Insecta</taxon>
        <taxon>Pterygota</taxon>
        <taxon>Neoptera</taxon>
        <taxon>Endopterygota</taxon>
        <taxon>Diptera</taxon>
        <taxon>Brachycera</taxon>
        <taxon>Muscomorpha</taxon>
        <taxon>Ephydroidea</taxon>
        <taxon>Drosophilidae</taxon>
        <taxon>Drosophila</taxon>
    </lineage>
</organism>
<gene>
    <name evidence="7" type="ORF">Dbus_chr2Rg221</name>
</gene>
<comment type="similarity">
    <text evidence="3">Belongs to the UTP5 family.</text>
</comment>
<keyword evidence="2" id="KW-0539">Nucleus</keyword>
<evidence type="ECO:0000256" key="1">
    <source>
        <dbReference type="ARBA" id="ARBA00004123"/>
    </source>
</evidence>
<dbReference type="PROSITE" id="PS50082">
    <property type="entry name" value="WD_REPEATS_2"/>
    <property type="match status" value="1"/>
</dbReference>
<dbReference type="AlphaFoldDB" id="A0A0M4EI14"/>
<dbReference type="InterPro" id="IPR036322">
    <property type="entry name" value="WD40_repeat_dom_sf"/>
</dbReference>
<dbReference type="Proteomes" id="UP000494163">
    <property type="component" value="Chromosome 2R"/>
</dbReference>
<evidence type="ECO:0000313" key="7">
    <source>
        <dbReference type="EMBL" id="ALC40642.1"/>
    </source>
</evidence>